<keyword evidence="5" id="KW-0560">Oxidoreductase</keyword>
<comment type="similarity">
    <text evidence="2">Belongs to the MSOX/MTOX family.</text>
</comment>
<dbReference type="PANTHER" id="PTHR10961:SF46">
    <property type="entry name" value="PEROXISOMAL SARCOSINE OXIDASE"/>
    <property type="match status" value="1"/>
</dbReference>
<dbReference type="Gene3D" id="3.50.50.60">
    <property type="entry name" value="FAD/NAD(P)-binding domain"/>
    <property type="match status" value="1"/>
</dbReference>
<dbReference type="Ensembl" id="ENSAPLT00000035079.1">
    <property type="protein sequence ID" value="ENSAPLP00000030538.1"/>
    <property type="gene ID" value="ENSAPLG00000030760.1"/>
</dbReference>
<dbReference type="InterPro" id="IPR036188">
    <property type="entry name" value="FAD/NAD-bd_sf"/>
</dbReference>
<dbReference type="InterPro" id="IPR045170">
    <property type="entry name" value="MTOX"/>
</dbReference>
<keyword evidence="4" id="KW-0274">FAD</keyword>
<evidence type="ECO:0000256" key="5">
    <source>
        <dbReference type="ARBA" id="ARBA00023002"/>
    </source>
</evidence>
<dbReference type="STRING" id="8840.ENSAPLP00000030538"/>
<name>A0A493TXC2_ANAPP</name>
<reference evidence="8 9" key="1">
    <citation type="submission" date="2017-10" db="EMBL/GenBank/DDBJ databases">
        <title>A new Pekin duck reference genome.</title>
        <authorList>
            <person name="Hou Z.-C."/>
            <person name="Zhou Z.-K."/>
            <person name="Zhu F."/>
            <person name="Hou S.-S."/>
        </authorList>
    </citation>
    <scope>NUCLEOTIDE SEQUENCE [LARGE SCALE GENOMIC DNA]</scope>
</reference>
<dbReference type="GO" id="GO:0050031">
    <property type="term" value="F:L-pipecolate oxidase activity"/>
    <property type="evidence" value="ECO:0007669"/>
    <property type="project" value="TreeGrafter"/>
</dbReference>
<dbReference type="Pfam" id="PF01266">
    <property type="entry name" value="DAO"/>
    <property type="match status" value="1"/>
</dbReference>
<evidence type="ECO:0000256" key="2">
    <source>
        <dbReference type="ARBA" id="ARBA00010989"/>
    </source>
</evidence>
<dbReference type="SUPFAM" id="SSF51905">
    <property type="entry name" value="FAD/NAD(P)-binding domain"/>
    <property type="match status" value="1"/>
</dbReference>
<evidence type="ECO:0000256" key="6">
    <source>
        <dbReference type="SAM" id="MobiDB-lite"/>
    </source>
</evidence>
<sequence>MGRGRSCPQRVPTCSRCRLEGGQGSAASSTRPDSAPALPLARLLAARGERGQGQGTGTRTGTRTDMAALSQPQQASYDAIVIGAGIQGSFAAYHLAQRHRDTLLLEQFVLPHSRGSSHGQSRITRSAYPQAHYARMMPDSFLLWQRLEAEAGTSLYRRTGLVVLGPAGDPELEGCRRGAGPGDTLDAAALARRFPGLRPRAGDVTLWDGSGGVLRADRALRAVQEVFRRHGGTLRDGEKVLSIQPGAVLTVTTTGGVYRAPRLIITAGAWTSAVLAPLGLRLPLQPLRINVCYWREKEPGSYSAGTATPCFMALGLPEAPHGIYGLPALEYPGLVKVCYHHGSPVDPEDRDRAPLGAPHPDVALLSSFISSYLPGLEPQPAVLETCMYTNTPDGDFILDRHPKHSNIVIGAGFSGRRGAPGPPCGTLGTAMSPPTSPPRRPRVQTGAGGGEAAVRAEPGRGAVPQHGPLCHQPLPRCAPGCAVGACALLCVSLHPKMPPPPAPCIPASPQPGIPIPCIPTSPCHTAQHLSTWHPSVPAAPHPSFLVLCIPVTLNPGALHPSVPISWCPTPPCPYIPVPASLHPPCHACQPSSAKRPFPGSFVSLTELEERGETHSLRSQVKCFNVKCAILLSLDRSHLMKAH</sequence>
<keyword evidence="3" id="KW-0285">Flavoprotein</keyword>
<dbReference type="InterPro" id="IPR006076">
    <property type="entry name" value="FAD-dep_OxRdtase"/>
</dbReference>
<reference evidence="8" key="2">
    <citation type="submission" date="2025-08" db="UniProtKB">
        <authorList>
            <consortium name="Ensembl"/>
        </authorList>
    </citation>
    <scope>IDENTIFICATION</scope>
</reference>
<feature type="region of interest" description="Disordered" evidence="6">
    <location>
        <begin position="429"/>
        <end position="453"/>
    </location>
</feature>
<evidence type="ECO:0000313" key="9">
    <source>
        <dbReference type="Proteomes" id="UP000016666"/>
    </source>
</evidence>
<proteinExistence type="inferred from homology"/>
<dbReference type="GO" id="GO:0050660">
    <property type="term" value="F:flavin adenine dinucleotide binding"/>
    <property type="evidence" value="ECO:0007669"/>
    <property type="project" value="InterPro"/>
</dbReference>
<dbReference type="GO" id="GO:0033514">
    <property type="term" value="P:L-lysine catabolic process to acetyl-CoA via L-pipecolate"/>
    <property type="evidence" value="ECO:0007669"/>
    <property type="project" value="TreeGrafter"/>
</dbReference>
<dbReference type="GO" id="GO:0005777">
    <property type="term" value="C:peroxisome"/>
    <property type="evidence" value="ECO:0007669"/>
    <property type="project" value="TreeGrafter"/>
</dbReference>
<dbReference type="GO" id="GO:0008115">
    <property type="term" value="F:sarcosine oxidase activity"/>
    <property type="evidence" value="ECO:0007669"/>
    <property type="project" value="TreeGrafter"/>
</dbReference>
<evidence type="ECO:0000256" key="3">
    <source>
        <dbReference type="ARBA" id="ARBA00022630"/>
    </source>
</evidence>
<comment type="cofactor">
    <cofactor evidence="1">
        <name>FAD</name>
        <dbReference type="ChEBI" id="CHEBI:57692"/>
    </cofactor>
</comment>
<feature type="domain" description="FAD dependent oxidoreductase" evidence="7">
    <location>
        <begin position="78"/>
        <end position="427"/>
    </location>
</feature>
<organism evidence="8 9">
    <name type="scientific">Anas platyrhynchos platyrhynchos</name>
    <name type="common">Northern mallard</name>
    <dbReference type="NCBI Taxonomy" id="8840"/>
    <lineage>
        <taxon>Eukaryota</taxon>
        <taxon>Metazoa</taxon>
        <taxon>Chordata</taxon>
        <taxon>Craniata</taxon>
        <taxon>Vertebrata</taxon>
        <taxon>Euteleostomi</taxon>
        <taxon>Archelosauria</taxon>
        <taxon>Archosauria</taxon>
        <taxon>Dinosauria</taxon>
        <taxon>Saurischia</taxon>
        <taxon>Theropoda</taxon>
        <taxon>Coelurosauria</taxon>
        <taxon>Aves</taxon>
        <taxon>Neognathae</taxon>
        <taxon>Galloanserae</taxon>
        <taxon>Anseriformes</taxon>
        <taxon>Anatidae</taxon>
        <taxon>Anatinae</taxon>
        <taxon>Anas</taxon>
    </lineage>
</organism>
<protein>
    <submittedName>
        <fullName evidence="8">Pipecolic acid and sarcosine oxidase</fullName>
    </submittedName>
</protein>
<dbReference type="SUPFAM" id="SSF54373">
    <property type="entry name" value="FAD-linked reductases, C-terminal domain"/>
    <property type="match status" value="1"/>
</dbReference>
<dbReference type="AlphaFoldDB" id="A0A493TXC2"/>
<dbReference type="Gene3D" id="3.30.9.10">
    <property type="entry name" value="D-Amino Acid Oxidase, subunit A, domain 2"/>
    <property type="match status" value="1"/>
</dbReference>
<keyword evidence="9" id="KW-1185">Reference proteome</keyword>
<gene>
    <name evidence="8" type="primary">PIPOX</name>
</gene>
<dbReference type="GeneTree" id="ENSGT00390000011000"/>
<evidence type="ECO:0000256" key="4">
    <source>
        <dbReference type="ARBA" id="ARBA00022827"/>
    </source>
</evidence>
<evidence type="ECO:0000313" key="8">
    <source>
        <dbReference type="Ensembl" id="ENSAPLP00000030538.1"/>
    </source>
</evidence>
<dbReference type="PANTHER" id="PTHR10961">
    <property type="entry name" value="PEROXISOMAL SARCOSINE OXIDASE"/>
    <property type="match status" value="1"/>
</dbReference>
<dbReference type="Proteomes" id="UP000016666">
    <property type="component" value="Chromosome 20"/>
</dbReference>
<evidence type="ECO:0000259" key="7">
    <source>
        <dbReference type="Pfam" id="PF01266"/>
    </source>
</evidence>
<reference evidence="8" key="3">
    <citation type="submission" date="2025-09" db="UniProtKB">
        <authorList>
            <consortium name="Ensembl"/>
        </authorList>
    </citation>
    <scope>IDENTIFICATION</scope>
</reference>
<accession>A0A493TXC2</accession>
<evidence type="ECO:0000256" key="1">
    <source>
        <dbReference type="ARBA" id="ARBA00001974"/>
    </source>
</evidence>